<reference evidence="1 2" key="1">
    <citation type="submission" date="2020-04" db="EMBL/GenBank/DDBJ databases">
        <title>MicrobeNet Type strains.</title>
        <authorList>
            <person name="Nicholson A.C."/>
        </authorList>
    </citation>
    <scope>NUCLEOTIDE SEQUENCE [LARGE SCALE GENOMIC DNA]</scope>
    <source>
        <strain evidence="1 2">DSM 44113</strain>
    </source>
</reference>
<name>A0A846WUM7_9ACTN</name>
<organism evidence="1 2">
    <name type="scientific">Tsukamurella spumae</name>
    <dbReference type="NCBI Taxonomy" id="44753"/>
    <lineage>
        <taxon>Bacteria</taxon>
        <taxon>Bacillati</taxon>
        <taxon>Actinomycetota</taxon>
        <taxon>Actinomycetes</taxon>
        <taxon>Mycobacteriales</taxon>
        <taxon>Tsukamurellaceae</taxon>
        <taxon>Tsukamurella</taxon>
    </lineage>
</organism>
<keyword evidence="2" id="KW-1185">Reference proteome</keyword>
<gene>
    <name evidence="1" type="ORF">HF999_00070</name>
</gene>
<sequence>MPAPTLSRVQLFAPPDEAEQIARLVAAIIQAESVVRPMTRLDQIETLRYDFTTNGIGLEVMADSRERVPSLLQFDTSDLDPTLERVLAAGFSARTWPREGQTEDVVVEVGELTVCITRSG</sequence>
<proteinExistence type="predicted"/>
<dbReference type="Proteomes" id="UP000582646">
    <property type="component" value="Unassembled WGS sequence"/>
</dbReference>
<evidence type="ECO:0000313" key="2">
    <source>
        <dbReference type="Proteomes" id="UP000582646"/>
    </source>
</evidence>
<dbReference type="RefSeq" id="WP_168543909.1">
    <property type="nucleotide sequence ID" value="NZ_BAAAKS010000031.1"/>
</dbReference>
<evidence type="ECO:0000313" key="1">
    <source>
        <dbReference type="EMBL" id="NKY16778.1"/>
    </source>
</evidence>
<protein>
    <submittedName>
        <fullName evidence="1">Uncharacterized protein</fullName>
    </submittedName>
</protein>
<comment type="caution">
    <text evidence="1">The sequence shown here is derived from an EMBL/GenBank/DDBJ whole genome shotgun (WGS) entry which is preliminary data.</text>
</comment>
<dbReference type="EMBL" id="JAAXOQ010000001">
    <property type="protein sequence ID" value="NKY16778.1"/>
    <property type="molecule type" value="Genomic_DNA"/>
</dbReference>
<accession>A0A846WUM7</accession>
<dbReference type="AlphaFoldDB" id="A0A846WUM7"/>